<reference evidence="3" key="3">
    <citation type="submission" date="2018-08" db="UniProtKB">
        <authorList>
            <consortium name="EnsemblPlants"/>
        </authorList>
    </citation>
    <scope>IDENTIFICATION</scope>
    <source>
        <strain evidence="3">cv. Bd21</strain>
    </source>
</reference>
<accession>A0A2K2D1S2</accession>
<reference evidence="2" key="2">
    <citation type="submission" date="2017-06" db="EMBL/GenBank/DDBJ databases">
        <title>WGS assembly of Brachypodium distachyon.</title>
        <authorList>
            <consortium name="The International Brachypodium Initiative"/>
            <person name="Lucas S."/>
            <person name="Harmon-Smith M."/>
            <person name="Lail K."/>
            <person name="Tice H."/>
            <person name="Grimwood J."/>
            <person name="Bruce D."/>
            <person name="Barry K."/>
            <person name="Shu S."/>
            <person name="Lindquist E."/>
            <person name="Wang M."/>
            <person name="Pitluck S."/>
            <person name="Vogel J.P."/>
            <person name="Garvin D.F."/>
            <person name="Mockler T.C."/>
            <person name="Schmutz J."/>
            <person name="Rokhsar D."/>
            <person name="Bevan M.W."/>
        </authorList>
    </citation>
    <scope>NUCLEOTIDE SEQUENCE</scope>
    <source>
        <strain evidence="2">Bd21</strain>
    </source>
</reference>
<gene>
    <name evidence="2" type="ORF">BRADI_3g37662v3</name>
</gene>
<feature type="region of interest" description="Disordered" evidence="1">
    <location>
        <begin position="80"/>
        <end position="99"/>
    </location>
</feature>
<dbReference type="OrthoDB" id="696279at2759"/>
<name>A0A2K2D1S2_BRADI</name>
<keyword evidence="4" id="KW-1185">Reference proteome</keyword>
<evidence type="ECO:0000313" key="4">
    <source>
        <dbReference type="Proteomes" id="UP000008810"/>
    </source>
</evidence>
<dbReference type="Gramene" id="PNT68237">
    <property type="protein sequence ID" value="PNT68237"/>
    <property type="gene ID" value="BRADI_3g37662v3"/>
</dbReference>
<protein>
    <submittedName>
        <fullName evidence="2 3">Uncharacterized protein</fullName>
    </submittedName>
</protein>
<dbReference type="Proteomes" id="UP000008810">
    <property type="component" value="Chromosome 3"/>
</dbReference>
<evidence type="ECO:0000313" key="2">
    <source>
        <dbReference type="EMBL" id="PNT68237.1"/>
    </source>
</evidence>
<dbReference type="EnsemblPlants" id="PNT68237">
    <property type="protein sequence ID" value="PNT68237"/>
    <property type="gene ID" value="BRADI_3g37662v3"/>
</dbReference>
<dbReference type="InParanoid" id="A0A2K2D1S2"/>
<sequence length="99" mass="11867">MLWCKCEELPRGSIGCALHQAVPFRSWMRMQGEIPTIGSNDCFLMPNTSTESSFEVLWYKRWRRKVWMPSRFYLEQAQDERALQEEEDFSRDLQTRLSI</sequence>
<reference evidence="2 3" key="1">
    <citation type="journal article" date="2010" name="Nature">
        <title>Genome sequencing and analysis of the model grass Brachypodium distachyon.</title>
        <authorList>
            <consortium name="International Brachypodium Initiative"/>
        </authorList>
    </citation>
    <scope>NUCLEOTIDE SEQUENCE [LARGE SCALE GENOMIC DNA]</scope>
    <source>
        <strain evidence="2 3">Bd21</strain>
    </source>
</reference>
<evidence type="ECO:0000256" key="1">
    <source>
        <dbReference type="SAM" id="MobiDB-lite"/>
    </source>
</evidence>
<dbReference type="EMBL" id="CM000882">
    <property type="protein sequence ID" value="PNT68237.1"/>
    <property type="molecule type" value="Genomic_DNA"/>
</dbReference>
<evidence type="ECO:0000313" key="3">
    <source>
        <dbReference type="EnsemblPlants" id="PNT68237"/>
    </source>
</evidence>
<proteinExistence type="predicted"/>
<organism evidence="2">
    <name type="scientific">Brachypodium distachyon</name>
    <name type="common">Purple false brome</name>
    <name type="synonym">Trachynia distachya</name>
    <dbReference type="NCBI Taxonomy" id="15368"/>
    <lineage>
        <taxon>Eukaryota</taxon>
        <taxon>Viridiplantae</taxon>
        <taxon>Streptophyta</taxon>
        <taxon>Embryophyta</taxon>
        <taxon>Tracheophyta</taxon>
        <taxon>Spermatophyta</taxon>
        <taxon>Magnoliopsida</taxon>
        <taxon>Liliopsida</taxon>
        <taxon>Poales</taxon>
        <taxon>Poaceae</taxon>
        <taxon>BOP clade</taxon>
        <taxon>Pooideae</taxon>
        <taxon>Stipodae</taxon>
        <taxon>Brachypodieae</taxon>
        <taxon>Brachypodium</taxon>
    </lineage>
</organism>
<dbReference type="AlphaFoldDB" id="A0A2K2D1S2"/>